<protein>
    <recommendedName>
        <fullName evidence="2">OTU domain-containing protein</fullName>
    </recommendedName>
</protein>
<dbReference type="Proteomes" id="UP000824120">
    <property type="component" value="Chromosome 12"/>
</dbReference>
<keyword evidence="4" id="KW-1185">Reference proteome</keyword>
<keyword evidence="1" id="KW-1133">Transmembrane helix</keyword>
<keyword evidence="1" id="KW-0812">Transmembrane</keyword>
<evidence type="ECO:0000259" key="2">
    <source>
        <dbReference type="PROSITE" id="PS50802"/>
    </source>
</evidence>
<reference evidence="3 4" key="1">
    <citation type="submission" date="2020-09" db="EMBL/GenBank/DDBJ databases">
        <title>De no assembly of potato wild relative species, Solanum commersonii.</title>
        <authorList>
            <person name="Cho K."/>
        </authorList>
    </citation>
    <scope>NUCLEOTIDE SEQUENCE [LARGE SCALE GENOMIC DNA]</scope>
    <source>
        <strain evidence="3">LZ3.2</strain>
        <tissue evidence="3">Leaf</tissue>
    </source>
</reference>
<dbReference type="InterPro" id="IPR003323">
    <property type="entry name" value="OTU_dom"/>
</dbReference>
<dbReference type="AlphaFoldDB" id="A0A9J5W6D0"/>
<evidence type="ECO:0000313" key="3">
    <source>
        <dbReference type="EMBL" id="KAG5570911.1"/>
    </source>
</evidence>
<organism evidence="3 4">
    <name type="scientific">Solanum commersonii</name>
    <name type="common">Commerson's wild potato</name>
    <name type="synonym">Commerson's nightshade</name>
    <dbReference type="NCBI Taxonomy" id="4109"/>
    <lineage>
        <taxon>Eukaryota</taxon>
        <taxon>Viridiplantae</taxon>
        <taxon>Streptophyta</taxon>
        <taxon>Embryophyta</taxon>
        <taxon>Tracheophyta</taxon>
        <taxon>Spermatophyta</taxon>
        <taxon>Magnoliopsida</taxon>
        <taxon>eudicotyledons</taxon>
        <taxon>Gunneridae</taxon>
        <taxon>Pentapetalae</taxon>
        <taxon>asterids</taxon>
        <taxon>lamiids</taxon>
        <taxon>Solanales</taxon>
        <taxon>Solanaceae</taxon>
        <taxon>Solanoideae</taxon>
        <taxon>Solaneae</taxon>
        <taxon>Solanum</taxon>
    </lineage>
</organism>
<dbReference type="OrthoDB" id="415023at2759"/>
<sequence>MEKANVRLDGTTFLVLFAFDNTVYVLFCVCYCMRHAKEHGKQADISEFRAQLDALGLKIIQATVDGNCFFRLFSFKRVCSN</sequence>
<keyword evidence="1" id="KW-0472">Membrane</keyword>
<name>A0A9J5W6D0_SOLCO</name>
<feature type="transmembrane region" description="Helical" evidence="1">
    <location>
        <begin position="12"/>
        <end position="33"/>
    </location>
</feature>
<accession>A0A9J5W6D0</accession>
<comment type="caution">
    <text evidence="3">The sequence shown here is derived from an EMBL/GenBank/DDBJ whole genome shotgun (WGS) entry which is preliminary data.</text>
</comment>
<evidence type="ECO:0000313" key="4">
    <source>
        <dbReference type="Proteomes" id="UP000824120"/>
    </source>
</evidence>
<proteinExistence type="predicted"/>
<gene>
    <name evidence="3" type="ORF">H5410_060677</name>
</gene>
<feature type="domain" description="OTU" evidence="2">
    <location>
        <begin position="57"/>
        <end position="81"/>
    </location>
</feature>
<evidence type="ECO:0000256" key="1">
    <source>
        <dbReference type="SAM" id="Phobius"/>
    </source>
</evidence>
<dbReference type="EMBL" id="JACXVP010000012">
    <property type="protein sequence ID" value="KAG5570911.1"/>
    <property type="molecule type" value="Genomic_DNA"/>
</dbReference>
<dbReference type="PROSITE" id="PS50802">
    <property type="entry name" value="OTU"/>
    <property type="match status" value="1"/>
</dbReference>